<keyword evidence="20" id="KW-1185">Reference proteome</keyword>
<keyword evidence="9" id="KW-0234">DNA repair</keyword>
<keyword evidence="2 15" id="KW-0547">Nucleotide-binding</keyword>
<keyword evidence="5 15" id="KW-0347">Helicase</keyword>
<keyword evidence="7 15" id="KW-0067">ATP-binding</keyword>
<dbReference type="RefSeq" id="WP_123690084.1">
    <property type="nucleotide sequence ID" value="NZ_RJKX01000014.1"/>
</dbReference>
<dbReference type="PROSITE" id="PS51217">
    <property type="entry name" value="UVRD_HELICASE_CTER"/>
    <property type="match status" value="1"/>
</dbReference>
<dbReference type="Pfam" id="PF12705">
    <property type="entry name" value="PDDEXK_1"/>
    <property type="match status" value="1"/>
</dbReference>
<evidence type="ECO:0000259" key="18">
    <source>
        <dbReference type="PROSITE" id="PS51217"/>
    </source>
</evidence>
<evidence type="ECO:0000256" key="12">
    <source>
        <dbReference type="ARBA" id="ARBA00034808"/>
    </source>
</evidence>
<dbReference type="PANTHER" id="PTHR11070:SF2">
    <property type="entry name" value="ATP-DEPENDENT DNA HELICASE SRS2"/>
    <property type="match status" value="1"/>
</dbReference>
<comment type="catalytic activity">
    <reaction evidence="14">
        <text>ATP + H2O = ADP + phosphate + H(+)</text>
        <dbReference type="Rhea" id="RHEA:13065"/>
        <dbReference type="ChEBI" id="CHEBI:15377"/>
        <dbReference type="ChEBI" id="CHEBI:15378"/>
        <dbReference type="ChEBI" id="CHEBI:30616"/>
        <dbReference type="ChEBI" id="CHEBI:43474"/>
        <dbReference type="ChEBI" id="CHEBI:456216"/>
        <dbReference type="EC" id="5.6.2.4"/>
    </reaction>
</comment>
<dbReference type="NCBIfam" id="TIGR02784">
    <property type="entry name" value="addA_alphas"/>
    <property type="match status" value="1"/>
</dbReference>
<dbReference type="InterPro" id="IPR011604">
    <property type="entry name" value="PDDEXK-like_dom_sf"/>
</dbReference>
<evidence type="ECO:0000256" key="8">
    <source>
        <dbReference type="ARBA" id="ARBA00023125"/>
    </source>
</evidence>
<evidence type="ECO:0000256" key="13">
    <source>
        <dbReference type="ARBA" id="ARBA00034923"/>
    </source>
</evidence>
<dbReference type="GO" id="GO:0043138">
    <property type="term" value="F:3'-5' DNA helicase activity"/>
    <property type="evidence" value="ECO:0007669"/>
    <property type="project" value="UniProtKB-EC"/>
</dbReference>
<accession>A0A3N1LIK8</accession>
<evidence type="ECO:0000256" key="11">
    <source>
        <dbReference type="ARBA" id="ARBA00034617"/>
    </source>
</evidence>
<evidence type="ECO:0000259" key="17">
    <source>
        <dbReference type="PROSITE" id="PS51198"/>
    </source>
</evidence>
<feature type="domain" description="UvrD-like helicase C-terminal" evidence="18">
    <location>
        <begin position="522"/>
        <end position="801"/>
    </location>
</feature>
<evidence type="ECO:0000256" key="9">
    <source>
        <dbReference type="ARBA" id="ARBA00023204"/>
    </source>
</evidence>
<feature type="domain" description="UvrD-like helicase ATP-binding" evidence="17">
    <location>
        <begin position="12"/>
        <end position="494"/>
    </location>
</feature>
<protein>
    <recommendedName>
        <fullName evidence="12">DNA 3'-5' helicase</fullName>
        <ecNumber evidence="12">5.6.2.4</ecNumber>
    </recommendedName>
    <alternativeName>
        <fullName evidence="13">DNA 3'-5' helicase II</fullName>
    </alternativeName>
</protein>
<dbReference type="Pfam" id="PF13361">
    <property type="entry name" value="UvrD_C"/>
    <property type="match status" value="1"/>
</dbReference>
<dbReference type="GO" id="GO:0033202">
    <property type="term" value="C:DNA helicase complex"/>
    <property type="evidence" value="ECO:0007669"/>
    <property type="project" value="TreeGrafter"/>
</dbReference>
<dbReference type="InterPro" id="IPR014151">
    <property type="entry name" value="DNA_helicase_AddA"/>
</dbReference>
<dbReference type="Proteomes" id="UP000278222">
    <property type="component" value="Unassembled WGS sequence"/>
</dbReference>
<keyword evidence="10" id="KW-0413">Isomerase</keyword>
<dbReference type="InterPro" id="IPR014016">
    <property type="entry name" value="UvrD-like_ATP-bd"/>
</dbReference>
<feature type="binding site" evidence="15">
    <location>
        <begin position="33"/>
        <end position="40"/>
    </location>
    <ligand>
        <name>ATP</name>
        <dbReference type="ChEBI" id="CHEBI:30616"/>
    </ligand>
</feature>
<evidence type="ECO:0000256" key="10">
    <source>
        <dbReference type="ARBA" id="ARBA00023235"/>
    </source>
</evidence>
<keyword evidence="4 15" id="KW-0378">Hydrolase</keyword>
<dbReference type="Pfam" id="PF00580">
    <property type="entry name" value="UvrD-helicase"/>
    <property type="match status" value="1"/>
</dbReference>
<dbReference type="SUPFAM" id="SSF52980">
    <property type="entry name" value="Restriction endonuclease-like"/>
    <property type="match status" value="1"/>
</dbReference>
<evidence type="ECO:0000256" key="6">
    <source>
        <dbReference type="ARBA" id="ARBA00022839"/>
    </source>
</evidence>
<dbReference type="Gene3D" id="3.40.50.300">
    <property type="entry name" value="P-loop containing nucleotide triphosphate hydrolases"/>
    <property type="match status" value="4"/>
</dbReference>
<keyword evidence="3" id="KW-0227">DNA damage</keyword>
<gene>
    <name evidence="19" type="ORF">EDC65_2535</name>
</gene>
<dbReference type="InterPro" id="IPR000212">
    <property type="entry name" value="DNA_helicase_UvrD/REP"/>
</dbReference>
<evidence type="ECO:0000313" key="19">
    <source>
        <dbReference type="EMBL" id="ROP90679.1"/>
    </source>
</evidence>
<dbReference type="PANTHER" id="PTHR11070">
    <property type="entry name" value="UVRD / RECB / PCRA DNA HELICASE FAMILY MEMBER"/>
    <property type="match status" value="1"/>
</dbReference>
<evidence type="ECO:0000256" key="5">
    <source>
        <dbReference type="ARBA" id="ARBA00022806"/>
    </source>
</evidence>
<dbReference type="Gene3D" id="3.90.320.10">
    <property type="match status" value="1"/>
</dbReference>
<dbReference type="OrthoDB" id="9810135at2"/>
<evidence type="ECO:0000313" key="20">
    <source>
        <dbReference type="Proteomes" id="UP000278222"/>
    </source>
</evidence>
<dbReference type="PROSITE" id="PS51198">
    <property type="entry name" value="UVRD_HELICASE_ATP_BIND"/>
    <property type="match status" value="1"/>
</dbReference>
<dbReference type="AlphaFoldDB" id="A0A3N1LIK8"/>
<dbReference type="InterPro" id="IPR038726">
    <property type="entry name" value="PDDEXK_AddAB-type"/>
</dbReference>
<keyword evidence="6" id="KW-0269">Exonuclease</keyword>
<organism evidence="19 20">
    <name type="scientific">Stella humosa</name>
    <dbReference type="NCBI Taxonomy" id="94"/>
    <lineage>
        <taxon>Bacteria</taxon>
        <taxon>Pseudomonadati</taxon>
        <taxon>Pseudomonadota</taxon>
        <taxon>Alphaproteobacteria</taxon>
        <taxon>Rhodospirillales</taxon>
        <taxon>Stellaceae</taxon>
        <taxon>Stella</taxon>
    </lineage>
</organism>
<dbReference type="GO" id="GO:0005524">
    <property type="term" value="F:ATP binding"/>
    <property type="evidence" value="ECO:0007669"/>
    <property type="project" value="UniProtKB-UniRule"/>
</dbReference>
<feature type="compositionally biased region" description="Low complexity" evidence="16">
    <location>
        <begin position="940"/>
        <end position="957"/>
    </location>
</feature>
<evidence type="ECO:0000256" key="16">
    <source>
        <dbReference type="SAM" id="MobiDB-lite"/>
    </source>
</evidence>
<dbReference type="InterPro" id="IPR011335">
    <property type="entry name" value="Restrct_endonuc-II-like"/>
</dbReference>
<dbReference type="InterPro" id="IPR014017">
    <property type="entry name" value="DNA_helicase_UvrD-like_C"/>
</dbReference>
<comment type="caution">
    <text evidence="19">The sequence shown here is derived from an EMBL/GenBank/DDBJ whole genome shotgun (WGS) entry which is preliminary data.</text>
</comment>
<dbReference type="SUPFAM" id="SSF52540">
    <property type="entry name" value="P-loop containing nucleoside triphosphate hydrolases"/>
    <property type="match status" value="1"/>
</dbReference>
<evidence type="ECO:0000256" key="1">
    <source>
        <dbReference type="ARBA" id="ARBA00022722"/>
    </source>
</evidence>
<dbReference type="InterPro" id="IPR027417">
    <property type="entry name" value="P-loop_NTPase"/>
</dbReference>
<sequence length="1162" mass="125607">MTAVPSQDALNRAAAAAAQRAAADPAVSAWVGASAGTGKTTVLTNRILRLLLAGAAPERLLCLTFTKAAAAVMAIRLHRVLGRWATTDEAALGEELHRLEGQVADEKRRDAARRLFARVLDTPGGMRIQTIHSFCQSLLSRFPIEAGVPPHFDIADDNTAAELLQAALNATLAAAAADQALGAAVAEVARHVREDAFLDLLRQLLGRRGRLARMRDQAGGLEPLLNRIAAALGVDPEATEASVLASGCGPGSCDEASLRMAARGLAAGTEKEAERAGIILEWLDRPAARVEAMAAYRRAFLTKEGTVLARLVNKGTAAAYPAAETTLRDEAHRLLALQEQARAAAVRAATAALLRLGQAILVRYEQAKAARALLDYKDLILRTRALFDLPGIAPWVLYKLDGGIDHVLVDEAQDTSPDQWAVVAALAEEFFAGRSARETDRTLFAVGDVKQSIYSFQGADPDAFRRMRAHFQARAEAVDAVWRPVELMVSFRSTEAILTAVDTVFAGVEAKDGLADTGRGDPAVIEHLVSRLGQTGRVEVWPLLAPAAAEEEAPWSPPVDQRFAVSPIARLARRIARMVRRWLDEGTILESAGRPIRPGDVLVLLRRRTAFAAQMVRAFKDAGVPVAGIDRMVLPQQMAVMDLAALGRFVLLPEDDLNLATLLKSPLVGLDEDDLFQLATGRVTQPLWSALARRRGEPRFAAAHAFLADRLRRADFVTPFAFFAETLGPGGGRTRLLDRLGPDAADPIDEFLSQTLVYERSHAPSLQGFLHWLDIQATEVRREVEAGTDAVRVMTVHGAKGLEAPIVFLPDTAQVPRDTSPLLWGEGPGDAGSGSELVLWPVRRDNEESLCRGLREAAQRRGMQEYRRLLYVAMTRAEDRLYVCGWRGTREPPAGNWHALVDQAMRAGALGEELPDPTSTDPDDQDATIWRFEVEGDQVRAGASHRAPSAAAADPPWLFHPPPPEPSPSRPLAPSRPTEEEPAPRSPVGNDDGQRFRRGLLLHRLLQSLPDLPAGERAAASERFLAQPSHRLDPATRAAWTREVLAVLDDPAAAALFDAPGQAEVPIVGRVGAAAISGTIDRLVVTDEAVVILDYKTNRPPPAVEADTPPLYLRQMAAYRTAVAAIYPDRPIRCAILWTDGPNLMWLSEAALDGAITVAGPP</sequence>
<name>A0A3N1LIK8_9PROT</name>
<dbReference type="GO" id="GO:0000725">
    <property type="term" value="P:recombinational repair"/>
    <property type="evidence" value="ECO:0007669"/>
    <property type="project" value="TreeGrafter"/>
</dbReference>
<dbReference type="EC" id="5.6.2.4" evidence="12"/>
<dbReference type="GO" id="GO:0003677">
    <property type="term" value="F:DNA binding"/>
    <property type="evidence" value="ECO:0007669"/>
    <property type="project" value="UniProtKB-KW"/>
</dbReference>
<dbReference type="EMBL" id="RJKX01000014">
    <property type="protein sequence ID" value="ROP90679.1"/>
    <property type="molecule type" value="Genomic_DNA"/>
</dbReference>
<dbReference type="GO" id="GO:0004527">
    <property type="term" value="F:exonuclease activity"/>
    <property type="evidence" value="ECO:0007669"/>
    <property type="project" value="UniProtKB-KW"/>
</dbReference>
<keyword evidence="1" id="KW-0540">Nuclease</keyword>
<evidence type="ECO:0000256" key="3">
    <source>
        <dbReference type="ARBA" id="ARBA00022763"/>
    </source>
</evidence>
<proteinExistence type="predicted"/>
<evidence type="ECO:0000256" key="4">
    <source>
        <dbReference type="ARBA" id="ARBA00022801"/>
    </source>
</evidence>
<keyword evidence="8" id="KW-0238">DNA-binding</keyword>
<evidence type="ECO:0000256" key="2">
    <source>
        <dbReference type="ARBA" id="ARBA00022741"/>
    </source>
</evidence>
<comment type="catalytic activity">
    <reaction evidence="11">
        <text>Couples ATP hydrolysis with the unwinding of duplex DNA by translocating in the 3'-5' direction.</text>
        <dbReference type="EC" id="5.6.2.4"/>
    </reaction>
</comment>
<reference evidence="19 20" key="1">
    <citation type="submission" date="2018-11" db="EMBL/GenBank/DDBJ databases">
        <title>Genomic Encyclopedia of Type Strains, Phase IV (KMG-IV): sequencing the most valuable type-strain genomes for metagenomic binning, comparative biology and taxonomic classification.</title>
        <authorList>
            <person name="Goeker M."/>
        </authorList>
    </citation>
    <scope>NUCLEOTIDE SEQUENCE [LARGE SCALE GENOMIC DNA]</scope>
    <source>
        <strain evidence="19 20">DSM 5900</strain>
    </source>
</reference>
<evidence type="ECO:0000256" key="7">
    <source>
        <dbReference type="ARBA" id="ARBA00022840"/>
    </source>
</evidence>
<feature type="region of interest" description="Disordered" evidence="16">
    <location>
        <begin position="939"/>
        <end position="994"/>
    </location>
</feature>
<feature type="compositionally biased region" description="Pro residues" evidence="16">
    <location>
        <begin position="958"/>
        <end position="971"/>
    </location>
</feature>
<dbReference type="GO" id="GO:0005829">
    <property type="term" value="C:cytosol"/>
    <property type="evidence" value="ECO:0007669"/>
    <property type="project" value="TreeGrafter"/>
</dbReference>
<evidence type="ECO:0000256" key="14">
    <source>
        <dbReference type="ARBA" id="ARBA00048988"/>
    </source>
</evidence>
<evidence type="ECO:0000256" key="15">
    <source>
        <dbReference type="PROSITE-ProRule" id="PRU00560"/>
    </source>
</evidence>